<feature type="compositionally biased region" description="Polar residues" evidence="1">
    <location>
        <begin position="647"/>
        <end position="666"/>
    </location>
</feature>
<sequence>MASFADLSVDDLDGVAFQIGEEESTSQMIQQLRMASHKQTIDHVPPRTVITAPIRPPIIVSPESSPHLQRSLILRADDYEDEDFLEQDPDHAFCRSGTIHVFDDEYLTDDSTDESDIDAFLDYARDVVKYNNAPYDPKSFHDFEQLLGECIAQCFAKEDEEQDSLASEKDSSTYSGSDHETGALSFHQKQLLKKPMISKFAANRIKGVIASKKTDERGLTTINGSFVPHSQRSGHGSGIVLPEVEDSDDSIVGTPATVNLNDLKDSMVSREMKSKNSPVEVISDSDSAGNDSGTYHRRKRPKCRRMRKSRKEKRDLPPRNRPSKDIKGTISGARSSEGTPPGSRSSISAILSCSPANKEKVLRYLKQSAPQLYRSVVDRMDQESQAQMHQLERGYHNDSGFLCTPEKSGPTNLSGIVSSPQISVPRISVSSFIQNPEWKPCIDSSSVMRPSNVKNGVTFYAVGTSSDVFKESSQHDHVTVSLTGDIEHVLKGMQQKQAQTKCQPAYMRQILLKDQQENHENMAVRGMALIHKFRAKRKAILQAKFLQQSQQGQDYGSKHPSSPSPPSSTNSALIEDRNNSPQQFDLYMEQAASSSPSKSSPTSSLEEQRQKLRRLKEKRRRNMPSEYLGQESRERLLQSESSPKRTLVSQKSSGSMDGLTSMSKSSPFRHIKFPKQKKKDSNYEALTPDSPSTSVVMSEVGEGSDDCFPSSKETSSNSLLSNSEQNGKNNSFHAGGLKSDDLNKILIDPQSPECLSPMQNHSTWDFSDHSRSTHTEPSCGFPIYTNRGICDISDVSGRVPAIFEDNNSSTGNDRFQSSNNSSTWSEMSFQSDNLKFPSSTSRKHPHKPATKLEKIKGLSIAAISERIEEVVTTESIGLCSDFNDSFDEIVSRDTPSHDSKFHSGDGVSPAGVIDVFFQTQIHCKEKDDFLAFVDEGEEQDILFTDKEDSFLATSSGSTLHPPVFLTTNRFEI</sequence>
<proteinExistence type="predicted"/>
<evidence type="ECO:0000313" key="2">
    <source>
        <dbReference type="EMBL" id="KAG7364967.1"/>
    </source>
</evidence>
<evidence type="ECO:0000313" key="3">
    <source>
        <dbReference type="Proteomes" id="UP000693970"/>
    </source>
</evidence>
<feature type="compositionally biased region" description="Basic and acidic residues" evidence="1">
    <location>
        <begin position="312"/>
        <end position="327"/>
    </location>
</feature>
<reference evidence="2" key="2">
    <citation type="submission" date="2021-04" db="EMBL/GenBank/DDBJ databases">
        <authorList>
            <person name="Podell S."/>
        </authorList>
    </citation>
    <scope>NUCLEOTIDE SEQUENCE</scope>
    <source>
        <strain evidence="2">Hildebrandi</strain>
    </source>
</reference>
<reference evidence="2" key="1">
    <citation type="journal article" date="2021" name="Sci. Rep.">
        <title>Diploid genomic architecture of Nitzschia inconspicua, an elite biomass production diatom.</title>
        <authorList>
            <person name="Oliver A."/>
            <person name="Podell S."/>
            <person name="Pinowska A."/>
            <person name="Traller J.C."/>
            <person name="Smith S.R."/>
            <person name="McClure R."/>
            <person name="Beliaev A."/>
            <person name="Bohutskyi P."/>
            <person name="Hill E.A."/>
            <person name="Rabines A."/>
            <person name="Zheng H."/>
            <person name="Allen L.Z."/>
            <person name="Kuo A."/>
            <person name="Grigoriev I.V."/>
            <person name="Allen A.E."/>
            <person name="Hazlebeck D."/>
            <person name="Allen E.E."/>
        </authorList>
    </citation>
    <scope>NUCLEOTIDE SEQUENCE</scope>
    <source>
        <strain evidence="2">Hildebrandi</strain>
    </source>
</reference>
<dbReference type="EMBL" id="JAGRRH010000009">
    <property type="protein sequence ID" value="KAG7364967.1"/>
    <property type="molecule type" value="Genomic_DNA"/>
</dbReference>
<name>A0A9K3LN08_9STRA</name>
<dbReference type="OrthoDB" id="55210at2759"/>
<feature type="compositionally biased region" description="Basic residues" evidence="1">
    <location>
        <begin position="611"/>
        <end position="622"/>
    </location>
</feature>
<dbReference type="AlphaFoldDB" id="A0A9K3LN08"/>
<feature type="compositionally biased region" description="Low complexity" evidence="1">
    <location>
        <begin position="593"/>
        <end position="605"/>
    </location>
</feature>
<feature type="region of interest" description="Disordered" evidence="1">
    <location>
        <begin position="161"/>
        <end position="180"/>
    </location>
</feature>
<feature type="compositionally biased region" description="Basic residues" evidence="1">
    <location>
        <begin position="295"/>
        <end position="311"/>
    </location>
</feature>
<feature type="compositionally biased region" description="Polar residues" evidence="1">
    <location>
        <begin position="284"/>
        <end position="293"/>
    </location>
</feature>
<comment type="caution">
    <text evidence="2">The sequence shown here is derived from an EMBL/GenBank/DDBJ whole genome shotgun (WGS) entry which is preliminary data.</text>
</comment>
<accession>A0A9K3LN08</accession>
<organism evidence="2 3">
    <name type="scientific">Nitzschia inconspicua</name>
    <dbReference type="NCBI Taxonomy" id="303405"/>
    <lineage>
        <taxon>Eukaryota</taxon>
        <taxon>Sar</taxon>
        <taxon>Stramenopiles</taxon>
        <taxon>Ochrophyta</taxon>
        <taxon>Bacillariophyta</taxon>
        <taxon>Bacillariophyceae</taxon>
        <taxon>Bacillariophycidae</taxon>
        <taxon>Bacillariales</taxon>
        <taxon>Bacillariaceae</taxon>
        <taxon>Nitzschia</taxon>
    </lineage>
</organism>
<feature type="compositionally biased region" description="Polar residues" evidence="1">
    <location>
        <begin position="805"/>
        <end position="816"/>
    </location>
</feature>
<feature type="compositionally biased region" description="Basic residues" evidence="1">
    <location>
        <begin position="667"/>
        <end position="678"/>
    </location>
</feature>
<feature type="compositionally biased region" description="Basic and acidic residues" evidence="1">
    <location>
        <begin position="166"/>
        <end position="180"/>
    </location>
</feature>
<feature type="region of interest" description="Disordered" evidence="1">
    <location>
        <begin position="248"/>
        <end position="348"/>
    </location>
</feature>
<feature type="region of interest" description="Disordered" evidence="1">
    <location>
        <begin position="803"/>
        <end position="826"/>
    </location>
</feature>
<keyword evidence="3" id="KW-1185">Reference proteome</keyword>
<gene>
    <name evidence="2" type="ORF">IV203_038170</name>
</gene>
<dbReference type="Proteomes" id="UP000693970">
    <property type="component" value="Unassembled WGS sequence"/>
</dbReference>
<feature type="compositionally biased region" description="Basic and acidic residues" evidence="1">
    <location>
        <begin position="262"/>
        <end position="274"/>
    </location>
</feature>
<evidence type="ECO:0000256" key="1">
    <source>
        <dbReference type="SAM" id="MobiDB-lite"/>
    </source>
</evidence>
<protein>
    <submittedName>
        <fullName evidence="2">Uncharacterized protein</fullName>
    </submittedName>
</protein>
<feature type="compositionally biased region" description="Low complexity" evidence="1">
    <location>
        <begin position="710"/>
        <end position="724"/>
    </location>
</feature>
<feature type="region of interest" description="Disordered" evidence="1">
    <location>
        <begin position="589"/>
        <end position="738"/>
    </location>
</feature>
<feature type="region of interest" description="Disordered" evidence="1">
    <location>
        <begin position="546"/>
        <end position="575"/>
    </location>
</feature>